<dbReference type="SUPFAM" id="SSF55681">
    <property type="entry name" value="Class II aaRS and biotin synthetases"/>
    <property type="match status" value="1"/>
</dbReference>
<dbReference type="PANTHER" id="PTHR12835">
    <property type="entry name" value="BIOTIN PROTEIN LIGASE"/>
    <property type="match status" value="1"/>
</dbReference>
<dbReference type="PANTHER" id="PTHR12835:SF5">
    <property type="entry name" value="BIOTIN--PROTEIN LIGASE"/>
    <property type="match status" value="1"/>
</dbReference>
<evidence type="ECO:0000259" key="3">
    <source>
        <dbReference type="PROSITE" id="PS51733"/>
    </source>
</evidence>
<dbReference type="Gene3D" id="2.30.30.100">
    <property type="match status" value="1"/>
</dbReference>
<dbReference type="InterPro" id="IPR004143">
    <property type="entry name" value="BPL_LPL_catalytic"/>
</dbReference>
<evidence type="ECO:0000256" key="2">
    <source>
        <dbReference type="ARBA" id="ARBA00024227"/>
    </source>
</evidence>
<dbReference type="Pfam" id="PF03099">
    <property type="entry name" value="BPL_LplA_LipB"/>
    <property type="match status" value="1"/>
</dbReference>
<name>A0AAV5B0T5_9ACTN</name>
<dbReference type="EMBL" id="BQKC01000001">
    <property type="protein sequence ID" value="GJM54523.1"/>
    <property type="molecule type" value="Genomic_DNA"/>
</dbReference>
<dbReference type="InterPro" id="IPR003142">
    <property type="entry name" value="BPL_C"/>
</dbReference>
<dbReference type="Gene3D" id="3.30.930.10">
    <property type="entry name" value="Bira Bifunctional Protein, Domain 2"/>
    <property type="match status" value="1"/>
</dbReference>
<reference evidence="4" key="1">
    <citation type="journal article" date="2022" name="Int. J. Syst. Evol. Microbiol.">
        <title>Granulimonas faecalis gen. nov., sp. nov., and Leptogranulimonas caecicola gen. nov., sp. nov., novel lactate-producing Atopobiaceae bacteria isolated from mouse intestines, and an emended description of the family Atopobiaceae.</title>
        <authorList>
            <person name="Morinaga K."/>
            <person name="Kusada H."/>
            <person name="Sakamoto S."/>
            <person name="Murakami T."/>
            <person name="Toyoda A."/>
            <person name="Mori H."/>
            <person name="Meng X.Y."/>
            <person name="Takashino M."/>
            <person name="Murotomi K."/>
            <person name="Tamaki H."/>
        </authorList>
    </citation>
    <scope>NUCLEOTIDE SEQUENCE</scope>
    <source>
        <strain evidence="4">OPF53</strain>
    </source>
</reference>
<feature type="domain" description="BPL/LPL catalytic" evidence="3">
    <location>
        <begin position="1"/>
        <end position="179"/>
    </location>
</feature>
<comment type="caution">
    <text evidence="4">The sequence shown here is derived from an EMBL/GenBank/DDBJ whole genome shotgun (WGS) entry which is preliminary data.</text>
</comment>
<gene>
    <name evidence="4" type="ORF">ATOP_01780</name>
</gene>
<keyword evidence="5" id="KW-1185">Reference proteome</keyword>
<dbReference type="InterPro" id="IPR045864">
    <property type="entry name" value="aa-tRNA-synth_II/BPL/LPL"/>
</dbReference>
<dbReference type="EC" id="6.3.4.15" evidence="2"/>
<dbReference type="PROSITE" id="PS51733">
    <property type="entry name" value="BPL_LPL_CATALYTIC"/>
    <property type="match status" value="1"/>
</dbReference>
<dbReference type="GO" id="GO:0004077">
    <property type="term" value="F:biotin--[biotin carboxyl-carrier protein] ligase activity"/>
    <property type="evidence" value="ECO:0007669"/>
    <property type="project" value="UniProtKB-EC"/>
</dbReference>
<dbReference type="Proteomes" id="UP001055025">
    <property type="component" value="Unassembled WGS sequence"/>
</dbReference>
<proteinExistence type="predicted"/>
<evidence type="ECO:0000313" key="5">
    <source>
        <dbReference type="Proteomes" id="UP001055025"/>
    </source>
</evidence>
<accession>A0AAV5B0T5</accession>
<dbReference type="Pfam" id="PF02237">
    <property type="entry name" value="BPL_C"/>
    <property type="match status" value="1"/>
</dbReference>
<sequence length="256" mass="25805">MVDVVGTCASVLDEAASLAREGVPAGTCVAAREQTAGRARLGRVWESPAEGLAVAVVLRPKAPMGLLSGLSSVAGLGAVDALRALGAPVSLAWPDDVVDACGRKLGGAVCSAGYGEGGVFVVAGVYVNVLPPDGDLATAGSPAPREAAGLASLLDTVPGLETLAAAIGDAVVSRVRAWEDGIAAGQGTAGPLGPVLSEWFDEMPLMGREVRVLLPDGRVAAEGMLAGIDGWGRVTVRTDDGRELEFSSEQGSVRPR</sequence>
<protein>
    <recommendedName>
        <fullName evidence="2">biotin--[biotin carboxyl-carrier protein] ligase</fullName>
        <ecNumber evidence="2">6.3.4.15</ecNumber>
    </recommendedName>
</protein>
<dbReference type="AlphaFoldDB" id="A0AAV5B0T5"/>
<evidence type="ECO:0000256" key="1">
    <source>
        <dbReference type="ARBA" id="ARBA00023267"/>
    </source>
</evidence>
<keyword evidence="1" id="KW-0092">Biotin</keyword>
<dbReference type="GO" id="GO:0005737">
    <property type="term" value="C:cytoplasm"/>
    <property type="evidence" value="ECO:0007669"/>
    <property type="project" value="TreeGrafter"/>
</dbReference>
<evidence type="ECO:0000313" key="4">
    <source>
        <dbReference type="EMBL" id="GJM54523.1"/>
    </source>
</evidence>
<dbReference type="RefSeq" id="WP_265590469.1">
    <property type="nucleotide sequence ID" value="NZ_BQKC01000001.1"/>
</dbReference>
<organism evidence="4 5">
    <name type="scientific">Granulimonas faecalis</name>
    <dbReference type="NCBI Taxonomy" id="2894155"/>
    <lineage>
        <taxon>Bacteria</taxon>
        <taxon>Bacillati</taxon>
        <taxon>Actinomycetota</taxon>
        <taxon>Coriobacteriia</taxon>
        <taxon>Coriobacteriales</taxon>
        <taxon>Kribbibacteriaceae</taxon>
        <taxon>Granulimonas</taxon>
    </lineage>
</organism>